<organism evidence="2 3">
    <name type="scientific">Methanospirillum lacunae</name>
    <dbReference type="NCBI Taxonomy" id="668570"/>
    <lineage>
        <taxon>Archaea</taxon>
        <taxon>Methanobacteriati</taxon>
        <taxon>Methanobacteriota</taxon>
        <taxon>Stenosarchaea group</taxon>
        <taxon>Methanomicrobia</taxon>
        <taxon>Methanomicrobiales</taxon>
        <taxon>Methanospirillaceae</taxon>
        <taxon>Methanospirillum</taxon>
    </lineage>
</organism>
<evidence type="ECO:0000256" key="1">
    <source>
        <dbReference type="SAM" id="MobiDB-lite"/>
    </source>
</evidence>
<dbReference type="Proteomes" id="UP000245657">
    <property type="component" value="Unassembled WGS sequence"/>
</dbReference>
<proteinExistence type="predicted"/>
<name>A0A2V2MRX7_9EURY</name>
<reference evidence="2 3" key="1">
    <citation type="submission" date="2018-05" db="EMBL/GenBank/DDBJ databases">
        <title>Draft genome of Methanospirillum lacunae Ki8-1.</title>
        <authorList>
            <person name="Dueholm M.S."/>
            <person name="Nielsen P.H."/>
            <person name="Bakmann L.F."/>
            <person name="Otzen D.E."/>
        </authorList>
    </citation>
    <scope>NUCLEOTIDE SEQUENCE [LARGE SCALE GENOMIC DNA]</scope>
    <source>
        <strain evidence="2 3">Ki8-1</strain>
    </source>
</reference>
<keyword evidence="3" id="KW-1185">Reference proteome</keyword>
<gene>
    <name evidence="2" type="ORF">DK846_12840</name>
</gene>
<protein>
    <submittedName>
        <fullName evidence="2">Uncharacterized protein</fullName>
    </submittedName>
</protein>
<evidence type="ECO:0000313" key="3">
    <source>
        <dbReference type="Proteomes" id="UP000245657"/>
    </source>
</evidence>
<accession>A0A2V2MRX7</accession>
<feature type="region of interest" description="Disordered" evidence="1">
    <location>
        <begin position="49"/>
        <end position="80"/>
    </location>
</feature>
<sequence length="80" mass="9688">MLFFNSRVNNHVPGSSILIENYSVHTSHPQKPDPGSIFQKNSWRELRDGSKTRLESVRQHRFVNEKRERKREREREREIE</sequence>
<dbReference type="EMBL" id="QGMY01000009">
    <property type="protein sequence ID" value="PWR70872.1"/>
    <property type="molecule type" value="Genomic_DNA"/>
</dbReference>
<evidence type="ECO:0000313" key="2">
    <source>
        <dbReference type="EMBL" id="PWR70872.1"/>
    </source>
</evidence>
<dbReference type="AlphaFoldDB" id="A0A2V2MRX7"/>
<comment type="caution">
    <text evidence="2">The sequence shown here is derived from an EMBL/GenBank/DDBJ whole genome shotgun (WGS) entry which is preliminary data.</text>
</comment>